<accession>A0A3Q7Y695</accession>
<keyword evidence="3" id="KW-1185">Reference proteome</keyword>
<evidence type="ECO:0000313" key="4">
    <source>
        <dbReference type="RefSeq" id="XP_027185927.1"/>
    </source>
</evidence>
<dbReference type="PANTHER" id="PTHR46033">
    <property type="entry name" value="PROTEIN MAIN-LIKE 2"/>
    <property type="match status" value="1"/>
</dbReference>
<reference evidence="4" key="1">
    <citation type="submission" date="2025-08" db="UniProtKB">
        <authorList>
            <consortium name="RefSeq"/>
        </authorList>
    </citation>
    <scope>IDENTIFICATION</scope>
    <source>
        <tissue evidence="4">Etiolated seedlings</tissue>
    </source>
</reference>
<dbReference type="GO" id="GO:0010073">
    <property type="term" value="P:meristem maintenance"/>
    <property type="evidence" value="ECO:0007669"/>
    <property type="project" value="InterPro"/>
</dbReference>
<dbReference type="AlphaFoldDB" id="A0A3Q7Y695"/>
<dbReference type="RefSeq" id="XP_027185927.1">
    <property type="nucleotide sequence ID" value="XM_027330126.1"/>
</dbReference>
<organism evidence="3 4">
    <name type="scientific">Cicer arietinum</name>
    <name type="common">Chickpea</name>
    <name type="synonym">Garbanzo</name>
    <dbReference type="NCBI Taxonomy" id="3827"/>
    <lineage>
        <taxon>Eukaryota</taxon>
        <taxon>Viridiplantae</taxon>
        <taxon>Streptophyta</taxon>
        <taxon>Embryophyta</taxon>
        <taxon>Tracheophyta</taxon>
        <taxon>Spermatophyta</taxon>
        <taxon>Magnoliopsida</taxon>
        <taxon>eudicotyledons</taxon>
        <taxon>Gunneridae</taxon>
        <taxon>Pentapetalae</taxon>
        <taxon>rosids</taxon>
        <taxon>fabids</taxon>
        <taxon>Fabales</taxon>
        <taxon>Fabaceae</taxon>
        <taxon>Papilionoideae</taxon>
        <taxon>50 kb inversion clade</taxon>
        <taxon>NPAAA clade</taxon>
        <taxon>Hologalegina</taxon>
        <taxon>IRL clade</taxon>
        <taxon>Cicereae</taxon>
        <taxon>Cicer</taxon>
    </lineage>
</organism>
<proteinExistence type="predicted"/>
<sequence length="455" mass="52239">MEFTYVNTVHVEMVRTMFTDREGRIVLDQGTDREGRVRPTAYARAHRAQRELRGQRRLRNQKVEHAQPEQGQAEEAQADEAQPEADDGYPGGPVDRSVLRTYGDHDCGELRVFSNGKKLKEAVIENQEVEELVKSSGLYTLLKCCYEMIDKGLISAFVERWHRDTNSFHLPIGEMTITLDDVSSLLHIPITGAFFNVNIFNKDDAAELLGELLGVSLAAAYAEFNLTPTTTVRYNWLLDVYHQRCADQHCDKSAFAVSVAYLECFRDLNSCGGYAWGADALAYVYDNLREASMHQTRTISGYLTLLQVFALAFLAWVYEHFPTLCANCCRLSQVYDEDYPRALRWKPKRDKGLVVPFRKALDEIDVDGICWTPYREHRPKRPFEVVSLFRGWIRWGPKMYAPLPYRVLRQYGHVQTIPGSPLEILYTDLQTVQLSTWTGFVEFLIHILLVENQSM</sequence>
<dbReference type="PaxDb" id="3827-XP_004513383.1"/>
<feature type="domain" description="Aminotransferase-like plant mobile" evidence="2">
    <location>
        <begin position="139"/>
        <end position="421"/>
    </location>
</feature>
<feature type="compositionally biased region" description="Acidic residues" evidence="1">
    <location>
        <begin position="76"/>
        <end position="87"/>
    </location>
</feature>
<dbReference type="OrthoDB" id="1733861at2759"/>
<dbReference type="PANTHER" id="PTHR46033:SF8">
    <property type="entry name" value="PROTEIN MAINTENANCE OF MERISTEMS-LIKE"/>
    <property type="match status" value="1"/>
</dbReference>
<protein>
    <submittedName>
        <fullName evidence="4">Protein MAIN-LIKE 1-like</fullName>
    </submittedName>
</protein>
<dbReference type="STRING" id="3827.A0A3Q7Y695"/>
<dbReference type="Pfam" id="PF10536">
    <property type="entry name" value="PMD"/>
    <property type="match status" value="1"/>
</dbReference>
<gene>
    <name evidence="4" type="primary">LOC101510121</name>
</gene>
<evidence type="ECO:0000256" key="1">
    <source>
        <dbReference type="SAM" id="MobiDB-lite"/>
    </source>
</evidence>
<evidence type="ECO:0000259" key="2">
    <source>
        <dbReference type="Pfam" id="PF10536"/>
    </source>
</evidence>
<evidence type="ECO:0000313" key="3">
    <source>
        <dbReference type="Proteomes" id="UP000087171"/>
    </source>
</evidence>
<name>A0A3Q7Y695_CICAR</name>
<feature type="region of interest" description="Disordered" evidence="1">
    <location>
        <begin position="29"/>
        <end position="98"/>
    </location>
</feature>
<dbReference type="InterPro" id="IPR044824">
    <property type="entry name" value="MAIN-like"/>
</dbReference>
<dbReference type="Proteomes" id="UP000087171">
    <property type="component" value="Unplaced"/>
</dbReference>
<dbReference type="InterPro" id="IPR019557">
    <property type="entry name" value="AminoTfrase-like_pln_mobile"/>
</dbReference>